<evidence type="ECO:0000256" key="1">
    <source>
        <dbReference type="SAM" id="MobiDB-lite"/>
    </source>
</evidence>
<feature type="region of interest" description="Disordered" evidence="1">
    <location>
        <begin position="284"/>
        <end position="311"/>
    </location>
</feature>
<dbReference type="Proteomes" id="UP001497392">
    <property type="component" value="Unassembled WGS sequence"/>
</dbReference>
<comment type="caution">
    <text evidence="3">The sequence shown here is derived from an EMBL/GenBank/DDBJ whole genome shotgun (WGS) entry which is preliminary data.</text>
</comment>
<feature type="chain" id="PRO_5045593415" evidence="2">
    <location>
        <begin position="17"/>
        <end position="552"/>
    </location>
</feature>
<keyword evidence="2" id="KW-0732">Signal</keyword>
<feature type="region of interest" description="Disordered" evidence="1">
    <location>
        <begin position="78"/>
        <end position="245"/>
    </location>
</feature>
<proteinExistence type="predicted"/>
<reference evidence="3 4" key="1">
    <citation type="submission" date="2024-06" db="EMBL/GenBank/DDBJ databases">
        <authorList>
            <person name="Kraege A."/>
            <person name="Thomma B."/>
        </authorList>
    </citation>
    <scope>NUCLEOTIDE SEQUENCE [LARGE SCALE GENOMIC DNA]</scope>
</reference>
<accession>A0ABP1FLC6</accession>
<feature type="compositionally biased region" description="Basic residues" evidence="1">
    <location>
        <begin position="106"/>
        <end position="122"/>
    </location>
</feature>
<sequence>MFLLALFIFGIRLQQAQNILPQREPPTTVRKEWLKGGENQEAVDLDEWLGSSETHPEGGMLSQKLLKKLGLEGAGRDNAIDTQTSADDTADDEPDGVGDGADAAPRGKRAAQRRQRRKHARQPLRPGATLRRGPYGQATAVMRERGLGAVDNEGRDYASDVTTEQQKALSGVAKRGGQQQPNAHLDRRAGRQGRPKEVTEIASSAGQGHGSDEEDASMTADHFNSSAQFAESGTGQSQEATLASVKSAAAGIAGALLKQVGMKGAQSGSALGDSAVGAQRAAQKFKLPSGKVESAKAGAETTTGSREEQDELELPNLRKHARGGGLPLLGQKQQRVGIDEVVAHTNRPDFVANTDPELRMWDALDAGTHEDTLQDAILDHMQVDETIGFADDEDPSDGLVSDRRDEGAYLEEPDKESAVMAEGLPKVDESYADVRVVGGENMADERPITEGLELFDTGVEPVKEPVQAVSGSAQDKGAKGKSEEPYAEDTTDDSVHVTGSSEGGSGMWGWLKGLGGSKGQKSAHEIYKETTGELRGQAGFSGQLNVGEGASS</sequence>
<feature type="signal peptide" evidence="2">
    <location>
        <begin position="1"/>
        <end position="16"/>
    </location>
</feature>
<evidence type="ECO:0000313" key="4">
    <source>
        <dbReference type="Proteomes" id="UP001497392"/>
    </source>
</evidence>
<feature type="compositionally biased region" description="Basic and acidic residues" evidence="1">
    <location>
        <begin position="142"/>
        <end position="158"/>
    </location>
</feature>
<gene>
    <name evidence="3" type="primary">g2169</name>
    <name evidence="3" type="ORF">VP750_LOCUS1855</name>
</gene>
<feature type="compositionally biased region" description="Polar residues" evidence="1">
    <location>
        <begin position="222"/>
        <end position="241"/>
    </location>
</feature>
<keyword evidence="4" id="KW-1185">Reference proteome</keyword>
<feature type="compositionally biased region" description="Gly residues" evidence="1">
    <location>
        <begin position="501"/>
        <end position="518"/>
    </location>
</feature>
<evidence type="ECO:0000256" key="2">
    <source>
        <dbReference type="SAM" id="SignalP"/>
    </source>
</evidence>
<organism evidence="3 4">
    <name type="scientific">Coccomyxa viridis</name>
    <dbReference type="NCBI Taxonomy" id="1274662"/>
    <lineage>
        <taxon>Eukaryota</taxon>
        <taxon>Viridiplantae</taxon>
        <taxon>Chlorophyta</taxon>
        <taxon>core chlorophytes</taxon>
        <taxon>Trebouxiophyceae</taxon>
        <taxon>Trebouxiophyceae incertae sedis</taxon>
        <taxon>Coccomyxaceae</taxon>
        <taxon>Coccomyxa</taxon>
    </lineage>
</organism>
<dbReference type="EMBL" id="CAXHTA020000003">
    <property type="protein sequence ID" value="CAL5220196.1"/>
    <property type="molecule type" value="Genomic_DNA"/>
</dbReference>
<feature type="region of interest" description="Disordered" evidence="1">
    <location>
        <begin position="465"/>
        <end position="552"/>
    </location>
</feature>
<feature type="compositionally biased region" description="Basic and acidic residues" evidence="1">
    <location>
        <begin position="522"/>
        <end position="532"/>
    </location>
</feature>
<protein>
    <submittedName>
        <fullName evidence="3">G2169 protein</fullName>
    </submittedName>
</protein>
<feature type="compositionally biased region" description="Basic and acidic residues" evidence="1">
    <location>
        <begin position="184"/>
        <end position="199"/>
    </location>
</feature>
<feature type="compositionally biased region" description="Polar residues" evidence="1">
    <location>
        <begin position="540"/>
        <end position="552"/>
    </location>
</feature>
<name>A0ABP1FLC6_9CHLO</name>
<evidence type="ECO:0000313" key="3">
    <source>
        <dbReference type="EMBL" id="CAL5220196.1"/>
    </source>
</evidence>